<keyword evidence="3 6" id="KW-0812">Transmembrane</keyword>
<evidence type="ECO:0000256" key="2">
    <source>
        <dbReference type="ARBA" id="ARBA00009773"/>
    </source>
</evidence>
<feature type="transmembrane region" description="Helical" evidence="6">
    <location>
        <begin position="55"/>
        <end position="84"/>
    </location>
</feature>
<protein>
    <submittedName>
        <fullName evidence="7">AI-2E family transporter</fullName>
    </submittedName>
</protein>
<evidence type="ECO:0000313" key="7">
    <source>
        <dbReference type="EMBL" id="TRD16673.1"/>
    </source>
</evidence>
<comment type="subcellular location">
    <subcellularLocation>
        <location evidence="1">Membrane</location>
        <topology evidence="1">Multi-pass membrane protein</topology>
    </subcellularLocation>
</comment>
<comment type="caution">
    <text evidence="7">The sequence shown here is derived from an EMBL/GenBank/DDBJ whole genome shotgun (WGS) entry which is preliminary data.</text>
</comment>
<evidence type="ECO:0000313" key="8">
    <source>
        <dbReference type="Proteomes" id="UP000318590"/>
    </source>
</evidence>
<keyword evidence="4 6" id="KW-1133">Transmembrane helix</keyword>
<dbReference type="PANTHER" id="PTHR21716">
    <property type="entry name" value="TRANSMEMBRANE PROTEIN"/>
    <property type="match status" value="1"/>
</dbReference>
<dbReference type="RefSeq" id="WP_142835407.1">
    <property type="nucleotide sequence ID" value="NZ_VFSV01000027.1"/>
</dbReference>
<feature type="transmembrane region" description="Helical" evidence="6">
    <location>
        <begin position="316"/>
        <end position="346"/>
    </location>
</feature>
<proteinExistence type="inferred from homology"/>
<dbReference type="Proteomes" id="UP000318590">
    <property type="component" value="Unassembled WGS sequence"/>
</dbReference>
<reference evidence="7 8" key="1">
    <citation type="submission" date="2019-06" db="EMBL/GenBank/DDBJ databases">
        <title>Paenimaribius caenipelagi gen. nov., sp. nov., isolated from a tidal flat.</title>
        <authorList>
            <person name="Yoon J.-H."/>
        </authorList>
    </citation>
    <scope>NUCLEOTIDE SEQUENCE [LARGE SCALE GENOMIC DNA]</scope>
    <source>
        <strain evidence="7 8">JBTF-M29</strain>
    </source>
</reference>
<gene>
    <name evidence="7" type="ORF">FEV53_13800</name>
</gene>
<keyword evidence="5 6" id="KW-0472">Membrane</keyword>
<sequence length="372" mass="39996">MSVPVKQQVLYWSIAALVFILLLMWLGNVITPFILGAAIAYLLDPIADRLQEKGLSRALAVAIISVIVTVIFVGLILLVIPTLISQLAALSNRVAELIDKAPLLVGHAQSWLVANVPFVAERFPEVADLQNALERFMSSFTEALRKRSGALIEGVTASVSGIIGVITVLVIAPVVSVYLLFDWDRMVAEIDSLLPRQHAPTIRKLASDIDTTLSSFLRGQGLVCLILGTYYAIALTLVGLQFGFVIGVIAGALTFIPYVGALVGALLSIGMALFQFWGEWWMILIVYAIFQSGQAVEGNILTPKLVGSSVGLHPVWLLFALTAFGSLFGFVGMLVAVPVAAVLGVVARFLIGKYRNSALYLGEDPNNSETSE</sequence>
<organism evidence="7 8">
    <name type="scientific">Palleronia caenipelagi</name>
    <dbReference type="NCBI Taxonomy" id="2489174"/>
    <lineage>
        <taxon>Bacteria</taxon>
        <taxon>Pseudomonadati</taxon>
        <taxon>Pseudomonadota</taxon>
        <taxon>Alphaproteobacteria</taxon>
        <taxon>Rhodobacterales</taxon>
        <taxon>Roseobacteraceae</taxon>
        <taxon>Palleronia</taxon>
    </lineage>
</organism>
<evidence type="ECO:0000256" key="1">
    <source>
        <dbReference type="ARBA" id="ARBA00004141"/>
    </source>
</evidence>
<dbReference type="GO" id="GO:0016020">
    <property type="term" value="C:membrane"/>
    <property type="evidence" value="ECO:0007669"/>
    <property type="project" value="UniProtKB-SubCell"/>
</dbReference>
<evidence type="ECO:0000256" key="5">
    <source>
        <dbReference type="ARBA" id="ARBA00023136"/>
    </source>
</evidence>
<comment type="similarity">
    <text evidence="2">Belongs to the autoinducer-2 exporter (AI-2E) (TC 2.A.86) family.</text>
</comment>
<dbReference type="OrthoDB" id="5792512at2"/>
<evidence type="ECO:0000256" key="3">
    <source>
        <dbReference type="ARBA" id="ARBA00022692"/>
    </source>
</evidence>
<name>A0A547PRA5_9RHOB</name>
<accession>A0A547PRA5</accession>
<feature type="transmembrane region" description="Helical" evidence="6">
    <location>
        <begin position="280"/>
        <end position="296"/>
    </location>
</feature>
<dbReference type="PANTHER" id="PTHR21716:SF64">
    <property type="entry name" value="AI-2 TRANSPORT PROTEIN TQSA"/>
    <property type="match status" value="1"/>
</dbReference>
<dbReference type="GO" id="GO:0055085">
    <property type="term" value="P:transmembrane transport"/>
    <property type="evidence" value="ECO:0007669"/>
    <property type="project" value="TreeGrafter"/>
</dbReference>
<feature type="transmembrane region" description="Helical" evidence="6">
    <location>
        <begin position="157"/>
        <end position="181"/>
    </location>
</feature>
<feature type="transmembrane region" description="Helical" evidence="6">
    <location>
        <begin position="255"/>
        <end position="273"/>
    </location>
</feature>
<keyword evidence="8" id="KW-1185">Reference proteome</keyword>
<dbReference type="Pfam" id="PF01594">
    <property type="entry name" value="AI-2E_transport"/>
    <property type="match status" value="1"/>
</dbReference>
<evidence type="ECO:0000256" key="4">
    <source>
        <dbReference type="ARBA" id="ARBA00022989"/>
    </source>
</evidence>
<feature type="transmembrane region" description="Helical" evidence="6">
    <location>
        <begin position="12"/>
        <end position="43"/>
    </location>
</feature>
<dbReference type="EMBL" id="VFSV01000027">
    <property type="protein sequence ID" value="TRD16673.1"/>
    <property type="molecule type" value="Genomic_DNA"/>
</dbReference>
<feature type="transmembrane region" description="Helical" evidence="6">
    <location>
        <begin position="222"/>
        <end position="249"/>
    </location>
</feature>
<dbReference type="AlphaFoldDB" id="A0A547PRA5"/>
<dbReference type="InterPro" id="IPR002549">
    <property type="entry name" value="AI-2E-like"/>
</dbReference>
<evidence type="ECO:0000256" key="6">
    <source>
        <dbReference type="SAM" id="Phobius"/>
    </source>
</evidence>